<proteinExistence type="predicted"/>
<dbReference type="GO" id="GO:0005524">
    <property type="term" value="F:ATP binding"/>
    <property type="evidence" value="ECO:0007669"/>
    <property type="project" value="InterPro"/>
</dbReference>
<feature type="domain" description="SNF2 N-terminal" evidence="2">
    <location>
        <begin position="150"/>
        <end position="174"/>
    </location>
</feature>
<name>A0A6S7G4U3_PARCT</name>
<dbReference type="AlphaFoldDB" id="A0A6S7G4U3"/>
<evidence type="ECO:0000256" key="1">
    <source>
        <dbReference type="SAM" id="MobiDB-lite"/>
    </source>
</evidence>
<feature type="compositionally biased region" description="Low complexity" evidence="1">
    <location>
        <begin position="1"/>
        <end position="14"/>
    </location>
</feature>
<dbReference type="InterPro" id="IPR027417">
    <property type="entry name" value="P-loop_NTPase"/>
</dbReference>
<organism evidence="3 4">
    <name type="scientific">Paramuricea clavata</name>
    <name type="common">Red gorgonian</name>
    <name type="synonym">Violescent sea-whip</name>
    <dbReference type="NCBI Taxonomy" id="317549"/>
    <lineage>
        <taxon>Eukaryota</taxon>
        <taxon>Metazoa</taxon>
        <taxon>Cnidaria</taxon>
        <taxon>Anthozoa</taxon>
        <taxon>Octocorallia</taxon>
        <taxon>Malacalcyonacea</taxon>
        <taxon>Plexauridae</taxon>
        <taxon>Paramuricea</taxon>
    </lineage>
</organism>
<feature type="non-terminal residue" evidence="3">
    <location>
        <position position="174"/>
    </location>
</feature>
<evidence type="ECO:0000259" key="2">
    <source>
        <dbReference type="Pfam" id="PF00176"/>
    </source>
</evidence>
<dbReference type="Gene3D" id="3.40.50.10810">
    <property type="entry name" value="Tandem AAA-ATPase domain"/>
    <property type="match status" value="1"/>
</dbReference>
<keyword evidence="4" id="KW-1185">Reference proteome</keyword>
<feature type="compositionally biased region" description="Basic and acidic residues" evidence="1">
    <location>
        <begin position="20"/>
        <end position="29"/>
    </location>
</feature>
<dbReference type="PANTHER" id="PTHR10799">
    <property type="entry name" value="SNF2/RAD54 HELICASE FAMILY"/>
    <property type="match status" value="1"/>
</dbReference>
<evidence type="ECO:0000313" key="3">
    <source>
        <dbReference type="EMBL" id="CAB3983929.1"/>
    </source>
</evidence>
<protein>
    <submittedName>
        <fullName evidence="3">SWI SNF-related matrix-associated actin-dependent regulator of chromatin subfamily A member 5</fullName>
    </submittedName>
</protein>
<dbReference type="InterPro" id="IPR038718">
    <property type="entry name" value="SNF2-like_sf"/>
</dbReference>
<reference evidence="3" key="1">
    <citation type="submission" date="2020-04" db="EMBL/GenBank/DDBJ databases">
        <authorList>
            <person name="Alioto T."/>
            <person name="Alioto T."/>
            <person name="Gomez Garrido J."/>
        </authorList>
    </citation>
    <scope>NUCLEOTIDE SEQUENCE</scope>
    <source>
        <strain evidence="3">A484AB</strain>
    </source>
</reference>
<dbReference type="Proteomes" id="UP001152795">
    <property type="component" value="Unassembled WGS sequence"/>
</dbReference>
<feature type="compositionally biased region" description="Basic and acidic residues" evidence="1">
    <location>
        <begin position="98"/>
        <end position="108"/>
    </location>
</feature>
<evidence type="ECO:0000313" key="4">
    <source>
        <dbReference type="Proteomes" id="UP001152795"/>
    </source>
</evidence>
<comment type="caution">
    <text evidence="3">The sequence shown here is derived from an EMBL/GenBank/DDBJ whole genome shotgun (WGS) entry which is preliminary data.</text>
</comment>
<sequence length="174" mass="19765">MPLEENVSSESSSESSDEQAADKNDETYGEKPSTSKTGRKAQVAPAASKGYDEKIEKDRATRFNFLLEKTEIFSHFMNPTSGKKPKSPLKMKAPDFPSPERKTSESGDHRHRHTEQEEDAELLEQSKHQKAIVHFEQSPSFIKNGEMRDYQIRGLNWMISLYENGINGILADEM</sequence>
<feature type="region of interest" description="Disordered" evidence="1">
    <location>
        <begin position="74"/>
        <end position="123"/>
    </location>
</feature>
<dbReference type="InterPro" id="IPR000330">
    <property type="entry name" value="SNF2_N"/>
</dbReference>
<dbReference type="EMBL" id="CACRXK020000676">
    <property type="protein sequence ID" value="CAB3983929.1"/>
    <property type="molecule type" value="Genomic_DNA"/>
</dbReference>
<accession>A0A6S7G4U3</accession>
<feature type="region of interest" description="Disordered" evidence="1">
    <location>
        <begin position="1"/>
        <end position="55"/>
    </location>
</feature>
<gene>
    <name evidence="3" type="ORF">PACLA_8A055714</name>
</gene>
<dbReference type="SUPFAM" id="SSF52540">
    <property type="entry name" value="P-loop containing nucleoside triphosphate hydrolases"/>
    <property type="match status" value="1"/>
</dbReference>
<dbReference type="OrthoDB" id="8060310at2759"/>
<dbReference type="Pfam" id="PF00176">
    <property type="entry name" value="SNF2-rel_dom"/>
    <property type="match status" value="1"/>
</dbReference>